<comment type="similarity">
    <text evidence="2">Belongs to the outer membrane factor (OMF) (TC 1.B.17) family.</text>
</comment>
<dbReference type="Gene3D" id="1.20.1600.10">
    <property type="entry name" value="Outer membrane efflux proteins (OEP)"/>
    <property type="match status" value="1"/>
</dbReference>
<accession>A0A165LQY0</accession>
<dbReference type="PANTHER" id="PTHR30026:SF20">
    <property type="entry name" value="OUTER MEMBRANE PROTEIN TOLC"/>
    <property type="match status" value="1"/>
</dbReference>
<dbReference type="AlphaFoldDB" id="A0A165LQY0"/>
<comment type="caution">
    <text evidence="9">The sequence shown here is derived from an EMBL/GenBank/DDBJ whole genome shotgun (WGS) entry which is preliminary data.</text>
</comment>
<dbReference type="Pfam" id="PF02321">
    <property type="entry name" value="OEP"/>
    <property type="match status" value="2"/>
</dbReference>
<dbReference type="GO" id="GO:0015288">
    <property type="term" value="F:porin activity"/>
    <property type="evidence" value="ECO:0007669"/>
    <property type="project" value="TreeGrafter"/>
</dbReference>
<dbReference type="SUPFAM" id="SSF56954">
    <property type="entry name" value="Outer membrane efflux proteins (OEP)"/>
    <property type="match status" value="1"/>
</dbReference>
<evidence type="ECO:0000313" key="9">
    <source>
        <dbReference type="EMBL" id="KZK74319.1"/>
    </source>
</evidence>
<dbReference type="GO" id="GO:0015562">
    <property type="term" value="F:efflux transmembrane transporter activity"/>
    <property type="evidence" value="ECO:0007669"/>
    <property type="project" value="InterPro"/>
</dbReference>
<keyword evidence="8" id="KW-0732">Signal</keyword>
<keyword evidence="4" id="KW-1134">Transmembrane beta strand</keyword>
<evidence type="ECO:0000256" key="8">
    <source>
        <dbReference type="SAM" id="SignalP"/>
    </source>
</evidence>
<dbReference type="PANTHER" id="PTHR30026">
    <property type="entry name" value="OUTER MEMBRANE PROTEIN TOLC"/>
    <property type="match status" value="1"/>
</dbReference>
<evidence type="ECO:0000256" key="4">
    <source>
        <dbReference type="ARBA" id="ARBA00022452"/>
    </source>
</evidence>
<feature type="chain" id="PRO_5007862022" evidence="8">
    <location>
        <begin position="25"/>
        <end position="463"/>
    </location>
</feature>
<evidence type="ECO:0000256" key="7">
    <source>
        <dbReference type="ARBA" id="ARBA00023237"/>
    </source>
</evidence>
<evidence type="ECO:0000256" key="5">
    <source>
        <dbReference type="ARBA" id="ARBA00022692"/>
    </source>
</evidence>
<dbReference type="RefSeq" id="WP_303681542.1">
    <property type="nucleotide sequence ID" value="NZ_LVWG01000029.1"/>
</dbReference>
<comment type="subcellular location">
    <subcellularLocation>
        <location evidence="1">Cell outer membrane</location>
    </subcellularLocation>
</comment>
<dbReference type="Proteomes" id="UP000076481">
    <property type="component" value="Unassembled WGS sequence"/>
</dbReference>
<dbReference type="InterPro" id="IPR051906">
    <property type="entry name" value="TolC-like"/>
</dbReference>
<organism evidence="9 10">
    <name type="scientific">Pelodictyon luteolum</name>
    <dbReference type="NCBI Taxonomy" id="1100"/>
    <lineage>
        <taxon>Bacteria</taxon>
        <taxon>Pseudomonadati</taxon>
        <taxon>Chlorobiota</taxon>
        <taxon>Chlorobiia</taxon>
        <taxon>Chlorobiales</taxon>
        <taxon>Chlorobiaceae</taxon>
        <taxon>Chlorobium/Pelodictyon group</taxon>
        <taxon>Pelodictyon</taxon>
    </lineage>
</organism>
<keyword evidence="6" id="KW-0472">Membrane</keyword>
<sequence>MTSTLRSFIAAAIILLAPPFTLRAAEAEPPARLTLKECVREALATASEGKKAENALQLQVTDVLRRYGRFLPGVTASATYSPYSRAKAYSPATTPVDYKTTSTESATATLTASLNLFNGFSDYSALQAALKTKRALGYSLTRAYETIAYDVTQTYYQALLDRELQAIAEEDLLASEDLLKLTENQFRVGLKSMTERYQQEAEVASRRLASIQAEARAQRSLLELLRRINRTPAVPVTLADAPEGTGTKQPYLPALDSLLTTAFQKRQDLIGSELEARAARWQVREARGQRLPSLDATWTLSSAGTRYLSGSTITDPTPTLDDQLERSIGQSVSIGLSWTIFDGWQTGYLVQSAKIGWINKSLDYNDLRRDIAIDLGQAYNDFRSARMQTETAQISLKAAQSAYLAVRKKYELGAAGFVDLSTARAALFSARSSLTQARYNLELQKNVIAYATGTLELPMNPQP</sequence>
<evidence type="ECO:0000256" key="2">
    <source>
        <dbReference type="ARBA" id="ARBA00007613"/>
    </source>
</evidence>
<proteinExistence type="inferred from homology"/>
<gene>
    <name evidence="9" type="ORF">A3K90_06425</name>
</gene>
<dbReference type="GO" id="GO:1990281">
    <property type="term" value="C:efflux pump complex"/>
    <property type="evidence" value="ECO:0007669"/>
    <property type="project" value="TreeGrafter"/>
</dbReference>
<dbReference type="GO" id="GO:0009279">
    <property type="term" value="C:cell outer membrane"/>
    <property type="evidence" value="ECO:0007669"/>
    <property type="project" value="UniProtKB-SubCell"/>
</dbReference>
<evidence type="ECO:0000256" key="3">
    <source>
        <dbReference type="ARBA" id="ARBA00022448"/>
    </source>
</evidence>
<keyword evidence="7" id="KW-0998">Cell outer membrane</keyword>
<reference evidence="9 10" key="1">
    <citation type="submission" date="2016-03" db="EMBL/GenBank/DDBJ databases">
        <title>Speciation and ecological success in dimly lit waters: horizontal gene transfer in a green sulfur bacteria bloom unveiled by metagenomic assembly.</title>
        <authorList>
            <person name="Llorens-Mares T."/>
            <person name="Liu Z."/>
            <person name="Allen L.Z."/>
            <person name="Rusch D.B."/>
            <person name="Craig M.T."/>
            <person name="Dupont C.L."/>
            <person name="Bryant D.A."/>
            <person name="Casamayor E.O."/>
        </authorList>
    </citation>
    <scope>NUCLEOTIDE SEQUENCE [LARGE SCALE GENOMIC DNA]</scope>
    <source>
        <strain evidence="9">CIII</strain>
    </source>
</reference>
<dbReference type="EMBL" id="LVWG01000029">
    <property type="protein sequence ID" value="KZK74319.1"/>
    <property type="molecule type" value="Genomic_DNA"/>
</dbReference>
<keyword evidence="5" id="KW-0812">Transmembrane</keyword>
<evidence type="ECO:0000313" key="10">
    <source>
        <dbReference type="Proteomes" id="UP000076481"/>
    </source>
</evidence>
<feature type="signal peptide" evidence="8">
    <location>
        <begin position="1"/>
        <end position="24"/>
    </location>
</feature>
<dbReference type="InterPro" id="IPR003423">
    <property type="entry name" value="OMP_efflux"/>
</dbReference>
<evidence type="ECO:0000256" key="6">
    <source>
        <dbReference type="ARBA" id="ARBA00023136"/>
    </source>
</evidence>
<evidence type="ECO:0000256" key="1">
    <source>
        <dbReference type="ARBA" id="ARBA00004442"/>
    </source>
</evidence>
<protein>
    <submittedName>
        <fullName evidence="9">Transporter</fullName>
    </submittedName>
</protein>
<name>A0A165LQY0_PELLU</name>
<keyword evidence="3" id="KW-0813">Transport</keyword>